<sequence length="171" mass="19823">MPKLKRKSSEQRKRENTVCKRRKRDFTDSEDNTDNADGEKGRAVNVPTNVETSVNILPRVKSEAMIIPICFRRKKSFKYNVMFENVRPQAIKKAAMVLRNSEIYKHCNIQLDLERDKNNIPEHNNCEYDSKTDSNNYSNVEVDNLDYNDNNSSDDDSDDEEPVNVEDASTL</sequence>
<reference evidence="2 3" key="1">
    <citation type="journal article" date="2021" name="J. Hered.">
        <title>A chromosome-level genome assembly of the parasitoid wasp, Cotesia glomerata (Hymenoptera: Braconidae).</title>
        <authorList>
            <person name="Pinto B.J."/>
            <person name="Weis J.J."/>
            <person name="Gamble T."/>
            <person name="Ode P.J."/>
            <person name="Paul R."/>
            <person name="Zaspel J.M."/>
        </authorList>
    </citation>
    <scope>NUCLEOTIDE SEQUENCE [LARGE SCALE GENOMIC DNA]</scope>
    <source>
        <strain evidence="2">CgM1</strain>
    </source>
</reference>
<evidence type="ECO:0000256" key="1">
    <source>
        <dbReference type="SAM" id="MobiDB-lite"/>
    </source>
</evidence>
<accession>A0AAV7J1I0</accession>
<feature type="compositionally biased region" description="Acidic residues" evidence="1">
    <location>
        <begin position="152"/>
        <end position="164"/>
    </location>
</feature>
<feature type="compositionally biased region" description="Basic and acidic residues" evidence="1">
    <location>
        <begin position="7"/>
        <end position="18"/>
    </location>
</feature>
<gene>
    <name evidence="2" type="ORF">KQX54_006387</name>
</gene>
<keyword evidence="3" id="KW-1185">Reference proteome</keyword>
<organism evidence="2 3">
    <name type="scientific">Cotesia glomerata</name>
    <name type="common">Lepidopteran parasitic wasp</name>
    <name type="synonym">Apanteles glomeratus</name>
    <dbReference type="NCBI Taxonomy" id="32391"/>
    <lineage>
        <taxon>Eukaryota</taxon>
        <taxon>Metazoa</taxon>
        <taxon>Ecdysozoa</taxon>
        <taxon>Arthropoda</taxon>
        <taxon>Hexapoda</taxon>
        <taxon>Insecta</taxon>
        <taxon>Pterygota</taxon>
        <taxon>Neoptera</taxon>
        <taxon>Endopterygota</taxon>
        <taxon>Hymenoptera</taxon>
        <taxon>Apocrita</taxon>
        <taxon>Ichneumonoidea</taxon>
        <taxon>Braconidae</taxon>
        <taxon>Microgastrinae</taxon>
        <taxon>Cotesia</taxon>
    </lineage>
</organism>
<evidence type="ECO:0000313" key="3">
    <source>
        <dbReference type="Proteomes" id="UP000826195"/>
    </source>
</evidence>
<evidence type="ECO:0000313" key="2">
    <source>
        <dbReference type="EMBL" id="KAH0563784.1"/>
    </source>
</evidence>
<comment type="caution">
    <text evidence="2">The sequence shown here is derived from an EMBL/GenBank/DDBJ whole genome shotgun (WGS) entry which is preliminary data.</text>
</comment>
<dbReference type="Proteomes" id="UP000826195">
    <property type="component" value="Unassembled WGS sequence"/>
</dbReference>
<protein>
    <submittedName>
        <fullName evidence="2">Uncharacterized protein</fullName>
    </submittedName>
</protein>
<feature type="region of interest" description="Disordered" evidence="1">
    <location>
        <begin position="1"/>
        <end position="42"/>
    </location>
</feature>
<feature type="region of interest" description="Disordered" evidence="1">
    <location>
        <begin position="124"/>
        <end position="171"/>
    </location>
</feature>
<dbReference type="AlphaFoldDB" id="A0AAV7J1I0"/>
<proteinExistence type="predicted"/>
<dbReference type="EMBL" id="JAHXZJ010000002">
    <property type="protein sequence ID" value="KAH0563784.1"/>
    <property type="molecule type" value="Genomic_DNA"/>
</dbReference>
<name>A0AAV7J1I0_COTGL</name>